<sequence>MKRDISFLPVEGVQVVIARKLTELNQYDWQVFLINQNDVAIRNVFVTSKGYGFSDQTQQQSQTTSTLRHYFEGLQPGEHVVVETIMPDVFHLNNQYWVSYYIGDQIFDKKFIFVPDSITEQNLIQIQELGLEGILHA</sequence>
<comment type="caution">
    <text evidence="1">The sequence shown here is derived from an EMBL/GenBank/DDBJ whole genome shotgun (WGS) entry which is preliminary data.</text>
</comment>
<dbReference type="AlphaFoldDB" id="A0A327WXS6"/>
<dbReference type="RefSeq" id="WP_111629082.1">
    <property type="nucleotide sequence ID" value="NZ_QLMC01000003.1"/>
</dbReference>
<organism evidence="1 2">
    <name type="scientific">Larkinella arboricola</name>
    <dbReference type="NCBI Taxonomy" id="643671"/>
    <lineage>
        <taxon>Bacteria</taxon>
        <taxon>Pseudomonadati</taxon>
        <taxon>Bacteroidota</taxon>
        <taxon>Cytophagia</taxon>
        <taxon>Cytophagales</taxon>
        <taxon>Spirosomataceae</taxon>
        <taxon>Larkinella</taxon>
    </lineage>
</organism>
<gene>
    <name evidence="1" type="ORF">LX87_03060</name>
</gene>
<protein>
    <submittedName>
        <fullName evidence="1">Uncharacterized protein</fullName>
    </submittedName>
</protein>
<dbReference type="OrthoDB" id="953239at2"/>
<evidence type="ECO:0000313" key="2">
    <source>
        <dbReference type="Proteomes" id="UP000248790"/>
    </source>
</evidence>
<accession>A0A327WXS6</accession>
<dbReference type="EMBL" id="QLMC01000003">
    <property type="protein sequence ID" value="RAJ98152.1"/>
    <property type="molecule type" value="Genomic_DNA"/>
</dbReference>
<reference evidence="1 2" key="1">
    <citation type="submission" date="2018-06" db="EMBL/GenBank/DDBJ databases">
        <title>Genomic Encyclopedia of Archaeal and Bacterial Type Strains, Phase II (KMG-II): from individual species to whole genera.</title>
        <authorList>
            <person name="Goeker M."/>
        </authorList>
    </citation>
    <scope>NUCLEOTIDE SEQUENCE [LARGE SCALE GENOMIC DNA]</scope>
    <source>
        <strain evidence="1 2">DSM 21851</strain>
    </source>
</reference>
<dbReference type="Proteomes" id="UP000248790">
    <property type="component" value="Unassembled WGS sequence"/>
</dbReference>
<evidence type="ECO:0000313" key="1">
    <source>
        <dbReference type="EMBL" id="RAJ98152.1"/>
    </source>
</evidence>
<name>A0A327WXS6_LARAB</name>
<proteinExistence type="predicted"/>
<keyword evidence="2" id="KW-1185">Reference proteome</keyword>